<dbReference type="AlphaFoldDB" id="X1H697"/>
<proteinExistence type="predicted"/>
<organism evidence="1">
    <name type="scientific">marine sediment metagenome</name>
    <dbReference type="NCBI Taxonomy" id="412755"/>
    <lineage>
        <taxon>unclassified sequences</taxon>
        <taxon>metagenomes</taxon>
        <taxon>ecological metagenomes</taxon>
    </lineage>
</organism>
<sequence>QKLKGVQEKLESGHEGATQIWQSMGYYMGYAIAHYADFYELENVLILGRCTSGKGGAFNQFVIFPLDVT</sequence>
<protein>
    <submittedName>
        <fullName evidence="1">Uncharacterized protein</fullName>
    </submittedName>
</protein>
<evidence type="ECO:0000313" key="1">
    <source>
        <dbReference type="EMBL" id="GAH40838.1"/>
    </source>
</evidence>
<reference evidence="1" key="1">
    <citation type="journal article" date="2014" name="Front. Microbiol.">
        <title>High frequency of phylogenetically diverse reductive dehalogenase-homologous genes in deep subseafloor sedimentary metagenomes.</title>
        <authorList>
            <person name="Kawai M."/>
            <person name="Futagami T."/>
            <person name="Toyoda A."/>
            <person name="Takaki Y."/>
            <person name="Nishi S."/>
            <person name="Hori S."/>
            <person name="Arai W."/>
            <person name="Tsubouchi T."/>
            <person name="Morono Y."/>
            <person name="Uchiyama I."/>
            <person name="Ito T."/>
            <person name="Fujiyama A."/>
            <person name="Inagaki F."/>
            <person name="Takami H."/>
        </authorList>
    </citation>
    <scope>NUCLEOTIDE SEQUENCE</scope>
    <source>
        <strain evidence="1">Expedition CK06-06</strain>
    </source>
</reference>
<feature type="non-terminal residue" evidence="1">
    <location>
        <position position="1"/>
    </location>
</feature>
<comment type="caution">
    <text evidence="1">The sequence shown here is derived from an EMBL/GenBank/DDBJ whole genome shotgun (WGS) entry which is preliminary data.</text>
</comment>
<gene>
    <name evidence="1" type="ORF">S03H2_22898</name>
</gene>
<dbReference type="EMBL" id="BARU01012412">
    <property type="protein sequence ID" value="GAH40838.1"/>
    <property type="molecule type" value="Genomic_DNA"/>
</dbReference>
<name>X1H697_9ZZZZ</name>
<accession>X1H697</accession>